<protein>
    <submittedName>
        <fullName evidence="1">Phage-like element PBSX protein, XkdF</fullName>
    </submittedName>
</protein>
<evidence type="ECO:0000313" key="1">
    <source>
        <dbReference type="EMBL" id="CAB5218308.1"/>
    </source>
</evidence>
<accession>A0A6J7WNB1</accession>
<gene>
    <name evidence="1" type="ORF">UFOVP212_14</name>
</gene>
<dbReference type="EMBL" id="LR798265">
    <property type="protein sequence ID" value="CAB5218308.1"/>
    <property type="molecule type" value="Genomic_DNA"/>
</dbReference>
<proteinExistence type="predicted"/>
<organism evidence="1">
    <name type="scientific">uncultured Caudovirales phage</name>
    <dbReference type="NCBI Taxonomy" id="2100421"/>
    <lineage>
        <taxon>Viruses</taxon>
        <taxon>Duplodnaviria</taxon>
        <taxon>Heunggongvirae</taxon>
        <taxon>Uroviricota</taxon>
        <taxon>Caudoviricetes</taxon>
        <taxon>Peduoviridae</taxon>
        <taxon>Maltschvirus</taxon>
        <taxon>Maltschvirus maltsch</taxon>
    </lineage>
</organism>
<sequence length="209" mass="24681">MLQYKWDNSLFFEYITMDRKLPVYKLVISDDLDNSGVFAIALVDKPAIKTDWFAFKHEMKFAIQADRQIVTMPIMIADLPIYRRDNQRGEYYVLFEASEIEKIQQKFMMNDYLHNVNEMHDSKKKVEGVYLVNSFVSDEQMGIKAPEMFKDLPNGTWFGSYKFTNKKYWDEMVKTGNFQAVSVEGIFDMVDEKKQLEKQILDEVKNILS</sequence>
<reference evidence="1" key="1">
    <citation type="submission" date="2020-05" db="EMBL/GenBank/DDBJ databases">
        <authorList>
            <person name="Chiriac C."/>
            <person name="Salcher M."/>
            <person name="Ghai R."/>
            <person name="Kavagutti S V."/>
        </authorList>
    </citation>
    <scope>NUCLEOTIDE SEQUENCE</scope>
</reference>
<name>A0A6J7WNB1_9CAUD</name>